<proteinExistence type="predicted"/>
<gene>
    <name evidence="2" type="ORF">ACFFGT_26410</name>
</gene>
<evidence type="ECO:0000313" key="2">
    <source>
        <dbReference type="EMBL" id="MFC0517774.1"/>
    </source>
</evidence>
<keyword evidence="3" id="KW-1185">Reference proteome</keyword>
<accession>A0ABV6LEB4</accession>
<name>A0ABV6LEB4_9SPHI</name>
<evidence type="ECO:0000256" key="1">
    <source>
        <dbReference type="SAM" id="MobiDB-lite"/>
    </source>
</evidence>
<reference evidence="2 3" key="1">
    <citation type="submission" date="2024-09" db="EMBL/GenBank/DDBJ databases">
        <authorList>
            <person name="Sun Q."/>
            <person name="Mori K."/>
        </authorList>
    </citation>
    <scope>NUCLEOTIDE SEQUENCE [LARGE SCALE GENOMIC DNA]</scope>
    <source>
        <strain evidence="2 3">NCAIM B.02415</strain>
    </source>
</reference>
<dbReference type="RefSeq" id="WP_377025509.1">
    <property type="nucleotide sequence ID" value="NZ_JBHLTS010000076.1"/>
</dbReference>
<sequence length="338" mass="33865">MAENSLNVESLDAGIPAVKGENKGPGGFGVLGICDSGAGVVGESVTSKGVIGISKSFVGVFGTGEVGLGVAGLSQQNIGVKGESHSKTEAGVLGVNGTGGPGVRGQGTTGRGMEAESDTNYGLRCSSRTFAGLRTSSVESPGIESNSINSHGILSTCNGKGTGVVGLSASGIGVHGKGGQLAGFFEGDVTITGTLTAHNDIVCGHADFAEDFDVAEDTVPGEVMVLTPTGMLAPSTQAYDKKVVGVLSGAGNYKPGIILDKQSNSINRKPVAMMGKVYCKVDADIAPIETGDMLTTSDIPGCAMKAIDPLKSFGAIIGKALAPLSRGKGLIPMLVVLH</sequence>
<evidence type="ECO:0000313" key="3">
    <source>
        <dbReference type="Proteomes" id="UP001589828"/>
    </source>
</evidence>
<dbReference type="Proteomes" id="UP001589828">
    <property type="component" value="Unassembled WGS sequence"/>
</dbReference>
<dbReference type="EMBL" id="JBHLTS010000076">
    <property type="protein sequence ID" value="MFC0517774.1"/>
    <property type="molecule type" value="Genomic_DNA"/>
</dbReference>
<comment type="caution">
    <text evidence="2">The sequence shown here is derived from an EMBL/GenBank/DDBJ whole genome shotgun (WGS) entry which is preliminary data.</text>
</comment>
<feature type="region of interest" description="Disordered" evidence="1">
    <location>
        <begin position="90"/>
        <end position="118"/>
    </location>
</feature>
<organism evidence="2 3">
    <name type="scientific">Mucilaginibacter angelicae</name>
    <dbReference type="NCBI Taxonomy" id="869718"/>
    <lineage>
        <taxon>Bacteria</taxon>
        <taxon>Pseudomonadati</taxon>
        <taxon>Bacteroidota</taxon>
        <taxon>Sphingobacteriia</taxon>
        <taxon>Sphingobacteriales</taxon>
        <taxon>Sphingobacteriaceae</taxon>
        <taxon>Mucilaginibacter</taxon>
    </lineage>
</organism>
<feature type="compositionally biased region" description="Gly residues" evidence="1">
    <location>
        <begin position="94"/>
        <end position="110"/>
    </location>
</feature>
<protein>
    <submittedName>
        <fullName evidence="2">Uncharacterized protein</fullName>
    </submittedName>
</protein>